<feature type="transmembrane region" description="Helical" evidence="8">
    <location>
        <begin position="169"/>
        <end position="192"/>
    </location>
</feature>
<keyword evidence="11" id="KW-1185">Reference proteome</keyword>
<gene>
    <name evidence="10" type="ORF">ACOC_LOCUS10207</name>
</gene>
<dbReference type="Proteomes" id="UP000267027">
    <property type="component" value="Unassembled WGS sequence"/>
</dbReference>
<dbReference type="PROSITE" id="PS00217">
    <property type="entry name" value="SUGAR_TRANSPORT_2"/>
    <property type="match status" value="1"/>
</dbReference>
<dbReference type="OrthoDB" id="6339427at2759"/>
<reference evidence="12" key="1">
    <citation type="submission" date="2017-02" db="UniProtKB">
        <authorList>
            <consortium name="WormBaseParasite"/>
        </authorList>
    </citation>
    <scope>IDENTIFICATION</scope>
</reference>
<keyword evidence="6 8" id="KW-0472">Membrane</keyword>
<dbReference type="SUPFAM" id="SSF103473">
    <property type="entry name" value="MFS general substrate transporter"/>
    <property type="match status" value="1"/>
</dbReference>
<feature type="transmembrane region" description="Helical" evidence="8">
    <location>
        <begin position="474"/>
        <end position="495"/>
    </location>
</feature>
<feature type="transmembrane region" description="Helical" evidence="8">
    <location>
        <begin position="81"/>
        <end position="100"/>
    </location>
</feature>
<dbReference type="NCBIfam" id="TIGR00879">
    <property type="entry name" value="SP"/>
    <property type="match status" value="1"/>
</dbReference>
<dbReference type="PRINTS" id="PR00171">
    <property type="entry name" value="SUGRTRNSPORT"/>
</dbReference>
<accession>A0A0R3PVV7</accession>
<dbReference type="WBParaSite" id="ACOC_0001020601-mRNA-1">
    <property type="protein sequence ID" value="ACOC_0001020601-mRNA-1"/>
    <property type="gene ID" value="ACOC_0001020601"/>
</dbReference>
<dbReference type="InterPro" id="IPR003663">
    <property type="entry name" value="Sugar/inositol_transpt"/>
</dbReference>
<dbReference type="PANTHER" id="PTHR48020">
    <property type="entry name" value="PROTON MYO-INOSITOL COTRANSPORTER"/>
    <property type="match status" value="1"/>
</dbReference>
<dbReference type="InterPro" id="IPR005829">
    <property type="entry name" value="Sugar_transporter_CS"/>
</dbReference>
<feature type="transmembrane region" description="Helical" evidence="8">
    <location>
        <begin position="139"/>
        <end position="163"/>
    </location>
</feature>
<dbReference type="InterPro" id="IPR020846">
    <property type="entry name" value="MFS_dom"/>
</dbReference>
<feature type="domain" description="Major facilitator superfamily (MFS) profile" evidence="9">
    <location>
        <begin position="12"/>
        <end position="529"/>
    </location>
</feature>
<comment type="subcellular location">
    <subcellularLocation>
        <location evidence="1">Membrane</location>
        <topology evidence="1">Multi-pass membrane protein</topology>
    </subcellularLocation>
</comment>
<evidence type="ECO:0000256" key="6">
    <source>
        <dbReference type="ARBA" id="ARBA00023136"/>
    </source>
</evidence>
<feature type="transmembrane region" description="Helical" evidence="8">
    <location>
        <begin position="507"/>
        <end position="525"/>
    </location>
</feature>
<dbReference type="EMBL" id="UYYA01004426">
    <property type="protein sequence ID" value="VDM61792.1"/>
    <property type="molecule type" value="Genomic_DNA"/>
</dbReference>
<feature type="transmembrane region" description="Helical" evidence="8">
    <location>
        <begin position="300"/>
        <end position="323"/>
    </location>
</feature>
<keyword evidence="3 7" id="KW-0813">Transport</keyword>
<evidence type="ECO:0000256" key="5">
    <source>
        <dbReference type="ARBA" id="ARBA00022989"/>
    </source>
</evidence>
<reference evidence="10 11" key="2">
    <citation type="submission" date="2018-11" db="EMBL/GenBank/DDBJ databases">
        <authorList>
            <consortium name="Pathogen Informatics"/>
        </authorList>
    </citation>
    <scope>NUCLEOTIDE SEQUENCE [LARGE SCALE GENOMIC DNA]</scope>
    <source>
        <strain evidence="10 11">Costa Rica</strain>
    </source>
</reference>
<organism evidence="12">
    <name type="scientific">Angiostrongylus costaricensis</name>
    <name type="common">Nematode worm</name>
    <dbReference type="NCBI Taxonomy" id="334426"/>
    <lineage>
        <taxon>Eukaryota</taxon>
        <taxon>Metazoa</taxon>
        <taxon>Ecdysozoa</taxon>
        <taxon>Nematoda</taxon>
        <taxon>Chromadorea</taxon>
        <taxon>Rhabditida</taxon>
        <taxon>Rhabditina</taxon>
        <taxon>Rhabditomorpha</taxon>
        <taxon>Strongyloidea</taxon>
        <taxon>Metastrongylidae</taxon>
        <taxon>Angiostrongylus</taxon>
    </lineage>
</organism>
<dbReference type="STRING" id="334426.A0A0R3PVV7"/>
<dbReference type="OMA" id="MQPGSCL"/>
<dbReference type="PANTHER" id="PTHR48020:SF12">
    <property type="entry name" value="PROTON MYO-INOSITOL COTRANSPORTER"/>
    <property type="match status" value="1"/>
</dbReference>
<keyword evidence="5 8" id="KW-1133">Transmembrane helix</keyword>
<evidence type="ECO:0000259" key="9">
    <source>
        <dbReference type="PROSITE" id="PS50850"/>
    </source>
</evidence>
<feature type="transmembrane region" description="Helical" evidence="8">
    <location>
        <begin position="106"/>
        <end position="127"/>
    </location>
</feature>
<feature type="transmembrane region" description="Helical" evidence="8">
    <location>
        <begin position="17"/>
        <end position="37"/>
    </location>
</feature>
<evidence type="ECO:0000256" key="4">
    <source>
        <dbReference type="ARBA" id="ARBA00022692"/>
    </source>
</evidence>
<feature type="transmembrane region" description="Helical" evidence="8">
    <location>
        <begin position="49"/>
        <end position="69"/>
    </location>
</feature>
<dbReference type="AlphaFoldDB" id="A0A0R3PVV7"/>
<keyword evidence="4 8" id="KW-0812">Transmembrane</keyword>
<dbReference type="InterPro" id="IPR036259">
    <property type="entry name" value="MFS_trans_sf"/>
</dbReference>
<protein>
    <submittedName>
        <fullName evidence="12">MFS domain-containing protein</fullName>
    </submittedName>
</protein>
<dbReference type="FunFam" id="1.20.1250.20:FF:000387">
    <property type="entry name" value="H(+) MyoInositol coTransporter"/>
    <property type="match status" value="1"/>
</dbReference>
<feature type="transmembrane region" description="Helical" evidence="8">
    <location>
        <begin position="330"/>
        <end position="353"/>
    </location>
</feature>
<sequence length="570" mass="63577">DVSAVSPSSEPFICCKYLSGFLFGYDTGIVSAAMLFVPENKGMKPMEYIWQEIIVSVTPGFAAVGALLSASGSDRFGRKKVIVAASIVFAVGAIICGIAWTKPLLAFGRILLGIAIGFASMIVPVYVSEVSPSHIRGRMVTGFQLMITIGLVVANVFGGAFSYIDPTNIGWRLMFGFAAIPAVIQFICFLFLPESPRWLFEHNLKEETEVLKKVYNGDDEWVQYEMAEIRQGHKMESVAKQEHAGMYRSILWRIAQTPHVRKALFIGSAVQAFQQLSGINTVMYYTGKIIQSSGVTDPHITIWITVGTSTINFLGTFVPMTLIERIGRRVLFMISVTCVIATLLAMGTAFVMINRVSTVIKPVKTRLLFLRSIKTAPFLFSNCDFCVTNEACGFCEIKGQKTGTTTDKEVNIELSNYNHVKGTTYEWDRNSCKTSLTVFPIIIMVLYLLSFSIGFAPLPWVVNAEFYPHWARSTCVSITTAFNWTFNLVISLTFLSLSQAITKFGTFYLYAGLTFIALIFIYIFVPETRGYSIDEVEMLFMTKEERQLALMKHEKTANKPNQNISVIQLT</sequence>
<dbReference type="Gene3D" id="1.20.1250.20">
    <property type="entry name" value="MFS general substrate transporter like domains"/>
    <property type="match status" value="2"/>
</dbReference>
<evidence type="ECO:0000313" key="11">
    <source>
        <dbReference type="Proteomes" id="UP000267027"/>
    </source>
</evidence>
<evidence type="ECO:0000256" key="8">
    <source>
        <dbReference type="SAM" id="Phobius"/>
    </source>
</evidence>
<dbReference type="InterPro" id="IPR050814">
    <property type="entry name" value="Myo-inositol_Transporter"/>
</dbReference>
<name>A0A0R3PVV7_ANGCS</name>
<dbReference type="InterPro" id="IPR005828">
    <property type="entry name" value="MFS_sugar_transport-like"/>
</dbReference>
<evidence type="ECO:0000313" key="12">
    <source>
        <dbReference type="WBParaSite" id="ACOC_0001020601-mRNA-1"/>
    </source>
</evidence>
<evidence type="ECO:0000256" key="3">
    <source>
        <dbReference type="ARBA" id="ARBA00022448"/>
    </source>
</evidence>
<dbReference type="GO" id="GO:0016324">
    <property type="term" value="C:apical plasma membrane"/>
    <property type="evidence" value="ECO:0007669"/>
    <property type="project" value="TreeGrafter"/>
</dbReference>
<evidence type="ECO:0000256" key="2">
    <source>
        <dbReference type="ARBA" id="ARBA00010992"/>
    </source>
</evidence>
<evidence type="ECO:0000313" key="10">
    <source>
        <dbReference type="EMBL" id="VDM61792.1"/>
    </source>
</evidence>
<evidence type="ECO:0000256" key="7">
    <source>
        <dbReference type="RuleBase" id="RU003346"/>
    </source>
</evidence>
<dbReference type="GO" id="GO:0005366">
    <property type="term" value="F:myo-inositol:proton symporter activity"/>
    <property type="evidence" value="ECO:0007669"/>
    <property type="project" value="TreeGrafter"/>
</dbReference>
<comment type="similarity">
    <text evidence="2 7">Belongs to the major facilitator superfamily. Sugar transporter (TC 2.A.1.1) family.</text>
</comment>
<feature type="transmembrane region" description="Helical" evidence="8">
    <location>
        <begin position="438"/>
        <end position="462"/>
    </location>
</feature>
<dbReference type="PROSITE" id="PS50850">
    <property type="entry name" value="MFS"/>
    <property type="match status" value="1"/>
</dbReference>
<proteinExistence type="inferred from homology"/>
<dbReference type="Pfam" id="PF00083">
    <property type="entry name" value="Sugar_tr"/>
    <property type="match status" value="2"/>
</dbReference>
<evidence type="ECO:0000256" key="1">
    <source>
        <dbReference type="ARBA" id="ARBA00004141"/>
    </source>
</evidence>